<dbReference type="GO" id="GO:0005634">
    <property type="term" value="C:nucleus"/>
    <property type="evidence" value="ECO:0007669"/>
    <property type="project" value="TreeGrafter"/>
</dbReference>
<dbReference type="Pfam" id="PF08514">
    <property type="entry name" value="STAG"/>
    <property type="match status" value="1"/>
</dbReference>
<gene>
    <name evidence="4" type="ORF">CBOVIS_LOCUS680</name>
</gene>
<dbReference type="InterPro" id="IPR016024">
    <property type="entry name" value="ARM-type_fold"/>
</dbReference>
<dbReference type="Pfam" id="PF21581">
    <property type="entry name" value="SCD"/>
    <property type="match status" value="1"/>
</dbReference>
<feature type="compositionally biased region" description="Polar residues" evidence="2">
    <location>
        <begin position="52"/>
        <end position="68"/>
    </location>
</feature>
<comment type="similarity">
    <text evidence="1">Belongs to the SCC3 family.</text>
</comment>
<reference evidence="4 5" key="1">
    <citation type="submission" date="2020-04" db="EMBL/GenBank/DDBJ databases">
        <authorList>
            <person name="Laetsch R D."/>
            <person name="Stevens L."/>
            <person name="Kumar S."/>
            <person name="Blaxter L. M."/>
        </authorList>
    </citation>
    <scope>NUCLEOTIDE SEQUENCE [LARGE SCALE GENOMIC DNA]</scope>
</reference>
<dbReference type="Pfam" id="PF24571">
    <property type="entry name" value="HEAT_SCC3-SA"/>
    <property type="match status" value="1"/>
</dbReference>
<accession>A0A8S1E0P2</accession>
<dbReference type="PANTHER" id="PTHR11199">
    <property type="entry name" value="STROMAL ANTIGEN"/>
    <property type="match status" value="1"/>
</dbReference>
<dbReference type="InterPro" id="IPR011989">
    <property type="entry name" value="ARM-like"/>
</dbReference>
<dbReference type="GO" id="GO:0003682">
    <property type="term" value="F:chromatin binding"/>
    <property type="evidence" value="ECO:0007669"/>
    <property type="project" value="TreeGrafter"/>
</dbReference>
<dbReference type="PANTHER" id="PTHR11199:SF0">
    <property type="entry name" value="LD34181P-RELATED"/>
    <property type="match status" value="1"/>
</dbReference>
<feature type="compositionally biased region" description="Polar residues" evidence="2">
    <location>
        <begin position="7"/>
        <end position="20"/>
    </location>
</feature>
<protein>
    <recommendedName>
        <fullName evidence="3">SCD domain-containing protein</fullName>
    </recommendedName>
</protein>
<dbReference type="Proteomes" id="UP000494206">
    <property type="component" value="Unassembled WGS sequence"/>
</dbReference>
<dbReference type="GO" id="GO:0008278">
    <property type="term" value="C:cohesin complex"/>
    <property type="evidence" value="ECO:0007669"/>
    <property type="project" value="TreeGrafter"/>
</dbReference>
<feature type="region of interest" description="Disordered" evidence="2">
    <location>
        <begin position="1067"/>
        <end position="1094"/>
    </location>
</feature>
<dbReference type="InterPro" id="IPR039662">
    <property type="entry name" value="Cohesin_Scc3/SA"/>
</dbReference>
<dbReference type="AlphaFoldDB" id="A0A8S1E0P2"/>
<evidence type="ECO:0000313" key="5">
    <source>
        <dbReference type="Proteomes" id="UP000494206"/>
    </source>
</evidence>
<feature type="domain" description="SCD" evidence="3">
    <location>
        <begin position="313"/>
        <end position="398"/>
    </location>
</feature>
<evidence type="ECO:0000256" key="1">
    <source>
        <dbReference type="ARBA" id="ARBA00005486"/>
    </source>
</evidence>
<dbReference type="InterPro" id="IPR020839">
    <property type="entry name" value="SCD"/>
</dbReference>
<dbReference type="EMBL" id="CADEPM010000001">
    <property type="protein sequence ID" value="CAB3397237.1"/>
    <property type="molecule type" value="Genomic_DNA"/>
</dbReference>
<comment type="caution">
    <text evidence="4">The sequence shown here is derived from an EMBL/GenBank/DDBJ whole genome shotgun (WGS) entry which is preliminary data.</text>
</comment>
<dbReference type="GO" id="GO:0000785">
    <property type="term" value="C:chromatin"/>
    <property type="evidence" value="ECO:0007669"/>
    <property type="project" value="TreeGrafter"/>
</dbReference>
<dbReference type="InterPro" id="IPR013721">
    <property type="entry name" value="STAG"/>
</dbReference>
<dbReference type="GO" id="GO:0007062">
    <property type="term" value="P:sister chromatid cohesion"/>
    <property type="evidence" value="ECO:0007669"/>
    <property type="project" value="UniProtKB-ARBA"/>
</dbReference>
<dbReference type="SUPFAM" id="SSF48371">
    <property type="entry name" value="ARM repeat"/>
    <property type="match status" value="1"/>
</dbReference>
<dbReference type="InterPro" id="IPR056396">
    <property type="entry name" value="HEAT_SCC3-SA"/>
</dbReference>
<dbReference type="OrthoDB" id="498590at2759"/>
<proteinExistence type="inferred from homology"/>
<sequence length="1094" mass="125284">MSEGEDQSPQRMSTRIQNRVNYLEMSQGERDEPVFRTPTASTRGRKKRVANNDFNDLSQSFGNLSYNTPPKRGRPRGTTLGSARRGPAKKTDDAAAVEHDDKTLFSAVKYGKRIPEAVDNWIQLYDTNYPQAITDLHQFFISICGCKGVLTPQMSATMEFADIIRRMTEDFDEDSVDYPLVQNGQGFKKFRTNLHHFLHTLIEKCKSSLMYDNRLMDGVIQLLTGLADSQVRAFRHTATFAAMKISSALVDVVIELHSVKEKNAKQIETEKAKIKQSGSGNEKLEALLTKKNELEEKTDEVRQMLQYLFRSVFVHRYRDSVPDIRSICIVELGNWMFVYPEHFLEDSYLKYIGWSLYDKIGDVRLRCVRALMPLFEKNGVLDKLELFTNKFKERLVSMVLDKDPEVAMEACHLMRSIYTVFPTLLTVQDCVPIYELIYATNRQLAVAAGMFLNTKVFQTAEKPTKLPNPKNAPLIQDLIQFFIEGECHDHATYLVDSLIDTNPIIRDWATMADMLLNNTNELTELMETKLIDILACSIQQSATGESPVGRVIVKRGAPSTKESREQLDDKIRLTEIMIPAIPNLIMKYISDRDKVVNLITIPLYFQLDMYLAARMQNNLNELMKAVEALVEKHVDDEVLYGVAEVYSTLSSHPTVGPQTEPERMKLIDGMALQLRRSAQRVEEEQIDDEDEANFLCSVRRISAFASYMDLGKWDMWDLMLKIVSNYDRVETKRDVCERAITMLFMQLNFDLYNICKEEEHAKQDAIKKLKKRRDQLVRHLQDTLETGASGVEKAYLSMCDVLILFGPRLADSNQKGNFEQLVLRPNEETVRELIAFLKLNAFSTEDLTKLDQQEQIELMHKKRKLVSQFSKLIIYGSIPIENLIHLMQNYVTYYTDFGDIFKNLLCKCREVDFVDTSTALLETLKSMFEQLLSSKKALDPLSDSFNALRDLAKRFASALGSDYNKNRYGVAIVHKSSIDFAFEGFDKNVMTADHDPPKNLFFLEIALEFSSKLIPQDKVAVSKYLNKVYPCALPGKGDWEPYKLYVASLADKKDFDETSSVRSFSTVRSDSTYRSSVPRGRGRGRPARKIVDNF</sequence>
<keyword evidence="5" id="KW-1185">Reference proteome</keyword>
<name>A0A8S1E0P2_9PELO</name>
<evidence type="ECO:0000259" key="3">
    <source>
        <dbReference type="PROSITE" id="PS51425"/>
    </source>
</evidence>
<evidence type="ECO:0000313" key="4">
    <source>
        <dbReference type="EMBL" id="CAB3397237.1"/>
    </source>
</evidence>
<organism evidence="4 5">
    <name type="scientific">Caenorhabditis bovis</name>
    <dbReference type="NCBI Taxonomy" id="2654633"/>
    <lineage>
        <taxon>Eukaryota</taxon>
        <taxon>Metazoa</taxon>
        <taxon>Ecdysozoa</taxon>
        <taxon>Nematoda</taxon>
        <taxon>Chromadorea</taxon>
        <taxon>Rhabditida</taxon>
        <taxon>Rhabditina</taxon>
        <taxon>Rhabditomorpha</taxon>
        <taxon>Rhabditoidea</taxon>
        <taxon>Rhabditidae</taxon>
        <taxon>Peloderinae</taxon>
        <taxon>Caenorhabditis</taxon>
    </lineage>
</organism>
<dbReference type="PROSITE" id="PS51425">
    <property type="entry name" value="SCD"/>
    <property type="match status" value="1"/>
</dbReference>
<dbReference type="Gene3D" id="1.25.10.10">
    <property type="entry name" value="Leucine-rich Repeat Variant"/>
    <property type="match status" value="1"/>
</dbReference>
<feature type="region of interest" description="Disordered" evidence="2">
    <location>
        <begin position="1"/>
        <end position="94"/>
    </location>
</feature>
<evidence type="ECO:0000256" key="2">
    <source>
        <dbReference type="SAM" id="MobiDB-lite"/>
    </source>
</evidence>